<evidence type="ECO:0000256" key="12">
    <source>
        <dbReference type="PROSITE-ProRule" id="PRU00108"/>
    </source>
</evidence>
<dbReference type="Gene3D" id="1.10.10.60">
    <property type="entry name" value="Homeodomain-like"/>
    <property type="match status" value="1"/>
</dbReference>
<dbReference type="PANTHER" id="PTHR24329">
    <property type="entry name" value="HOMEOBOX PROTEIN ARISTALESS"/>
    <property type="match status" value="1"/>
</dbReference>
<organism evidence="15">
    <name type="scientific">Lepeophtheirus salmonis</name>
    <name type="common">Salmon louse</name>
    <name type="synonym">Caligus salmonis</name>
    <dbReference type="NCBI Taxonomy" id="72036"/>
    <lineage>
        <taxon>Eukaryota</taxon>
        <taxon>Metazoa</taxon>
        <taxon>Ecdysozoa</taxon>
        <taxon>Arthropoda</taxon>
        <taxon>Crustacea</taxon>
        <taxon>Multicrustacea</taxon>
        <taxon>Hexanauplia</taxon>
        <taxon>Copepoda</taxon>
        <taxon>Siphonostomatoida</taxon>
        <taxon>Caligidae</taxon>
        <taxon>Lepeophtheirus</taxon>
    </lineage>
</organism>
<dbReference type="PANTHER" id="PTHR24329:SF337">
    <property type="entry name" value="ARISTALESS RELATED HOMEOBOX"/>
    <property type="match status" value="1"/>
</dbReference>
<dbReference type="GO" id="GO:0000981">
    <property type="term" value="F:DNA-binding transcription factor activity, RNA polymerase II-specific"/>
    <property type="evidence" value="ECO:0007669"/>
    <property type="project" value="InterPro"/>
</dbReference>
<evidence type="ECO:0000256" key="5">
    <source>
        <dbReference type="ARBA" id="ARBA00023155"/>
    </source>
</evidence>
<evidence type="ECO:0000256" key="4">
    <source>
        <dbReference type="ARBA" id="ARBA00023125"/>
    </source>
</evidence>
<accession>A0A0K2UMF0</accession>
<proteinExistence type="predicted"/>
<reference evidence="15" key="1">
    <citation type="submission" date="2014-05" db="EMBL/GenBank/DDBJ databases">
        <authorList>
            <person name="Chronopoulou M."/>
        </authorList>
    </citation>
    <scope>NUCLEOTIDE SEQUENCE</scope>
    <source>
        <tissue evidence="15">Whole organism</tissue>
    </source>
</reference>
<evidence type="ECO:0000256" key="10">
    <source>
        <dbReference type="ARBA" id="ARBA00070091"/>
    </source>
</evidence>
<evidence type="ECO:0000256" key="7">
    <source>
        <dbReference type="ARBA" id="ARBA00023242"/>
    </source>
</evidence>
<dbReference type="Pfam" id="PF00046">
    <property type="entry name" value="Homeodomain"/>
    <property type="match status" value="1"/>
</dbReference>
<keyword evidence="2" id="KW-0217">Developmental protein</keyword>
<keyword evidence="3" id="KW-0805">Transcription regulation</keyword>
<dbReference type="EMBL" id="HACA01021681">
    <property type="protein sequence ID" value="CDW39042.1"/>
    <property type="molecule type" value="Transcribed_RNA"/>
</dbReference>
<evidence type="ECO:0000256" key="1">
    <source>
        <dbReference type="ARBA" id="ARBA00004123"/>
    </source>
</evidence>
<evidence type="ECO:0000256" key="13">
    <source>
        <dbReference type="RuleBase" id="RU000682"/>
    </source>
</evidence>
<name>A0A0K2UMF0_LEPSM</name>
<keyword evidence="5 12" id="KW-0371">Homeobox</keyword>
<evidence type="ECO:0000256" key="6">
    <source>
        <dbReference type="ARBA" id="ARBA00023163"/>
    </source>
</evidence>
<dbReference type="InterPro" id="IPR050649">
    <property type="entry name" value="Paired_Homeobox_TFs"/>
</dbReference>
<dbReference type="AlphaFoldDB" id="A0A0K2UMF0"/>
<dbReference type="PROSITE" id="PS00027">
    <property type="entry name" value="HOMEOBOX_1"/>
    <property type="match status" value="1"/>
</dbReference>
<dbReference type="PROSITE" id="PS50071">
    <property type="entry name" value="HOMEOBOX_2"/>
    <property type="match status" value="1"/>
</dbReference>
<evidence type="ECO:0000259" key="14">
    <source>
        <dbReference type="PROSITE" id="PS50071"/>
    </source>
</evidence>
<dbReference type="OrthoDB" id="6159439at2759"/>
<comment type="subunit">
    <text evidence="9">Interacts with RGMB.</text>
</comment>
<dbReference type="SUPFAM" id="SSF46689">
    <property type="entry name" value="Homeodomain-like"/>
    <property type="match status" value="1"/>
</dbReference>
<feature type="DNA-binding region" description="Homeobox" evidence="12">
    <location>
        <begin position="58"/>
        <end position="117"/>
    </location>
</feature>
<evidence type="ECO:0000256" key="9">
    <source>
        <dbReference type="ARBA" id="ARBA00064347"/>
    </source>
</evidence>
<feature type="domain" description="Homeobox" evidence="14">
    <location>
        <begin position="56"/>
        <end position="116"/>
    </location>
</feature>
<evidence type="ECO:0000256" key="11">
    <source>
        <dbReference type="ARBA" id="ARBA00078248"/>
    </source>
</evidence>
<dbReference type="InterPro" id="IPR001356">
    <property type="entry name" value="HD"/>
</dbReference>
<dbReference type="InterPro" id="IPR009057">
    <property type="entry name" value="Homeodomain-like_sf"/>
</dbReference>
<keyword evidence="7 12" id="KW-0539">Nucleus</keyword>
<protein>
    <recommendedName>
        <fullName evidence="10">Dorsal root ganglia homeobox protein</fullName>
    </recommendedName>
    <alternativeName>
        <fullName evidence="11">Paired-related homeobox protein-like 1</fullName>
    </alternativeName>
</protein>
<comment type="subcellular location">
    <subcellularLocation>
        <location evidence="1 12 13">Nucleus</location>
    </subcellularLocation>
</comment>
<dbReference type="GO" id="GO:0005634">
    <property type="term" value="C:nucleus"/>
    <property type="evidence" value="ECO:0007669"/>
    <property type="project" value="UniProtKB-SubCell"/>
</dbReference>
<evidence type="ECO:0000313" key="15">
    <source>
        <dbReference type="EMBL" id="CDW39042.1"/>
    </source>
</evidence>
<dbReference type="CDD" id="cd00086">
    <property type="entry name" value="homeodomain"/>
    <property type="match status" value="1"/>
</dbReference>
<evidence type="ECO:0000256" key="2">
    <source>
        <dbReference type="ARBA" id="ARBA00022473"/>
    </source>
</evidence>
<dbReference type="InterPro" id="IPR017970">
    <property type="entry name" value="Homeobox_CS"/>
</dbReference>
<keyword evidence="4 12" id="KW-0238">DNA-binding</keyword>
<dbReference type="GO" id="GO:0000977">
    <property type="term" value="F:RNA polymerase II transcription regulatory region sequence-specific DNA binding"/>
    <property type="evidence" value="ECO:0007669"/>
    <property type="project" value="TreeGrafter"/>
</dbReference>
<evidence type="ECO:0000256" key="8">
    <source>
        <dbReference type="ARBA" id="ARBA00058719"/>
    </source>
</evidence>
<sequence>MFYYHNSSPYSLSTTEGTTEQPRIQSIEFPLISTQPYNTMAYRSITDMHDDSFLRRKQRRNRTTFSIQQLEELEKAFSSSHYPDVFTREDLAIKICLTEARVQVWFQNRRAKWRKTERLKEKNGKTHNILDDLKKTEKDIFITNNDGNNQNSIFTSSRSPVQSPKNIFSMASIMHHESTFEPKINTSTLNNNSIFTNAASTLLAHIKPNTILNSRDTIDHSFAVAAAVAASSSFNNNVTLNHSNNSDRSNYILPYMNRAGSNSHRWLHGIYGLSGLLNCPCCTPPSFVSDLIATSNTMTAITTTDVFSSSHDVMTEHKSSSAPRNRIQSHEINCSIDTDIHPSSTKKEKRSI</sequence>
<evidence type="ECO:0000256" key="3">
    <source>
        <dbReference type="ARBA" id="ARBA00023015"/>
    </source>
</evidence>
<keyword evidence="6" id="KW-0804">Transcription</keyword>
<dbReference type="FunFam" id="1.10.10.60:FF:000126">
    <property type="entry name" value="dorsal root ganglia homeobox protein-like"/>
    <property type="match status" value="1"/>
</dbReference>
<comment type="function">
    <text evidence="8">Transcription factor required for the formation of correct projections from nociceptive sensory neurons to the dorsal horn of the spinal cord and normal perception of pain.</text>
</comment>
<dbReference type="SMART" id="SM00389">
    <property type="entry name" value="HOX"/>
    <property type="match status" value="1"/>
</dbReference>